<reference evidence="2 3" key="1">
    <citation type="submission" date="2010-05" db="EMBL/GenBank/DDBJ databases">
        <title>The Genome Sequence of Thecamonas trahens ATCC 50062.</title>
        <authorList>
            <consortium name="The Broad Institute Genome Sequencing Platform"/>
            <person name="Russ C."/>
            <person name="Cuomo C."/>
            <person name="Shea T."/>
            <person name="Young S.K."/>
            <person name="Zeng Q."/>
            <person name="Koehrsen M."/>
            <person name="Haas B."/>
            <person name="Borodovsky M."/>
            <person name="Guigo R."/>
            <person name="Alvarado L."/>
            <person name="Berlin A."/>
            <person name="Bochicchio J."/>
            <person name="Borenstein D."/>
            <person name="Chapman S."/>
            <person name="Chen Z."/>
            <person name="Freedman E."/>
            <person name="Gellesch M."/>
            <person name="Goldberg J."/>
            <person name="Griggs A."/>
            <person name="Gujja S."/>
            <person name="Heilman E."/>
            <person name="Heiman D."/>
            <person name="Hepburn T."/>
            <person name="Howarth C."/>
            <person name="Jen D."/>
            <person name="Larson L."/>
            <person name="Mehta T."/>
            <person name="Park D."/>
            <person name="Pearson M."/>
            <person name="Roberts A."/>
            <person name="Saif S."/>
            <person name="Shenoy N."/>
            <person name="Sisk P."/>
            <person name="Stolte C."/>
            <person name="Sykes S."/>
            <person name="Thomson T."/>
            <person name="Walk T."/>
            <person name="White J."/>
            <person name="Yandava C."/>
            <person name="Burger G."/>
            <person name="Gray M.W."/>
            <person name="Holland P.W.H."/>
            <person name="King N."/>
            <person name="Lang F.B.F."/>
            <person name="Roger A.J."/>
            <person name="Ruiz-Trillo I."/>
            <person name="Lander E."/>
            <person name="Nusbaum C."/>
        </authorList>
    </citation>
    <scope>NUCLEOTIDE SEQUENCE [LARGE SCALE GENOMIC DNA]</scope>
    <source>
        <strain evidence="2 3">ATCC 50062</strain>
    </source>
</reference>
<dbReference type="Proteomes" id="UP000054408">
    <property type="component" value="Unassembled WGS sequence"/>
</dbReference>
<feature type="region of interest" description="Disordered" evidence="1">
    <location>
        <begin position="1"/>
        <end position="27"/>
    </location>
</feature>
<sequence>MNSWAAPASPPSHPLHGPHDVSCCSDSSSWNLPPDAMQNRSDAICVAPNAQHEPHEPWFLMLPIWVQLAQLVTELNEAGTSTSASSPPAPVVPAQLTFSANVTTTFPSGESFWLEMAGMWSEELQAARWDTVKSGSIPGYPVSVAVGESEVQYWPEQSKCLVGCLAGVNCTGALCVPETLAYGTWMIPLEPWLLLGDAAYSGTCALVNDKPTGDKFVVKGAYDSTFTYCFVGSTMHAIKIAGNAGGSIVIKFSNVQAKPTPASAFAIPSYCTCPSTAA</sequence>
<dbReference type="EMBL" id="GL349453">
    <property type="protein sequence ID" value="KNC49131.1"/>
    <property type="molecule type" value="Genomic_DNA"/>
</dbReference>
<dbReference type="RefSeq" id="XP_013758158.1">
    <property type="nucleotide sequence ID" value="XM_013902704.1"/>
</dbReference>
<protein>
    <submittedName>
        <fullName evidence="2">Uncharacterized protein</fullName>
    </submittedName>
</protein>
<keyword evidence="3" id="KW-1185">Reference proteome</keyword>
<name>A0A0L0DAM7_THETB</name>
<gene>
    <name evidence="2" type="ORF">AMSG_05103</name>
</gene>
<organism evidence="2 3">
    <name type="scientific">Thecamonas trahens ATCC 50062</name>
    <dbReference type="NCBI Taxonomy" id="461836"/>
    <lineage>
        <taxon>Eukaryota</taxon>
        <taxon>Apusozoa</taxon>
        <taxon>Apusomonadida</taxon>
        <taxon>Apusomonadidae</taxon>
        <taxon>Thecamonas</taxon>
    </lineage>
</organism>
<accession>A0A0L0DAM7</accession>
<evidence type="ECO:0000256" key="1">
    <source>
        <dbReference type="SAM" id="MobiDB-lite"/>
    </source>
</evidence>
<proteinExistence type="predicted"/>
<evidence type="ECO:0000313" key="3">
    <source>
        <dbReference type="Proteomes" id="UP000054408"/>
    </source>
</evidence>
<dbReference type="GeneID" id="25564588"/>
<evidence type="ECO:0000313" key="2">
    <source>
        <dbReference type="EMBL" id="KNC49131.1"/>
    </source>
</evidence>
<dbReference type="AlphaFoldDB" id="A0A0L0DAM7"/>